<evidence type="ECO:0000313" key="3">
    <source>
        <dbReference type="Proteomes" id="UP000499080"/>
    </source>
</evidence>
<evidence type="ECO:0000313" key="2">
    <source>
        <dbReference type="EMBL" id="GBO09535.1"/>
    </source>
</evidence>
<dbReference type="Pfam" id="PF00078">
    <property type="entry name" value="RVT_1"/>
    <property type="match status" value="1"/>
</dbReference>
<dbReference type="GO" id="GO:0003964">
    <property type="term" value="F:RNA-directed DNA polymerase activity"/>
    <property type="evidence" value="ECO:0007669"/>
    <property type="project" value="UniProtKB-KW"/>
</dbReference>
<dbReference type="SUPFAM" id="SSF53098">
    <property type="entry name" value="Ribonuclease H-like"/>
    <property type="match status" value="1"/>
</dbReference>
<dbReference type="InterPro" id="IPR000477">
    <property type="entry name" value="RT_dom"/>
</dbReference>
<dbReference type="InterPro" id="IPR043502">
    <property type="entry name" value="DNA/RNA_pol_sf"/>
</dbReference>
<dbReference type="CDD" id="cd01650">
    <property type="entry name" value="RT_nLTR_like"/>
    <property type="match status" value="1"/>
</dbReference>
<dbReference type="InterPro" id="IPR036397">
    <property type="entry name" value="RNaseH_sf"/>
</dbReference>
<gene>
    <name evidence="2" type="primary">RTase_378</name>
    <name evidence="2" type="ORF">AVEN_100337_1</name>
</gene>
<dbReference type="GO" id="GO:0042575">
    <property type="term" value="C:DNA polymerase complex"/>
    <property type="evidence" value="ECO:0007669"/>
    <property type="project" value="UniProtKB-ARBA"/>
</dbReference>
<dbReference type="Proteomes" id="UP000499080">
    <property type="component" value="Unassembled WGS sequence"/>
</dbReference>
<dbReference type="EMBL" id="BGPR01034929">
    <property type="protein sequence ID" value="GBO09535.1"/>
    <property type="molecule type" value="Genomic_DNA"/>
</dbReference>
<dbReference type="SUPFAM" id="SSF56672">
    <property type="entry name" value="DNA/RNA polymerases"/>
    <property type="match status" value="1"/>
</dbReference>
<feature type="domain" description="Reverse transcriptase" evidence="1">
    <location>
        <begin position="195"/>
        <end position="334"/>
    </location>
</feature>
<accession>A0A4Y2U973</accession>
<proteinExistence type="predicted"/>
<sequence>MTKQTGQNLLQHTLQKTMAKATQEFEDGHGSHRERYVSSLNSTISSKKLWEKVKKASGIFTDRNINILYQNGIPVTSLQDIANCIASTLSQTSNSNTYPSSFQNHKKLAEKQKLNLKSNAYAPYNTDFTFHELKVCLSEVKKTSPGPDNISYQMIKHLSNSSLQNLLHLYNRIWHEHCFPSSWQQAIIIPIPKPVKDPSNPLNYRPIALTNCLCKLMEKMVNRRLVYYLEHNKILSPFQSGFRPGRCTIDNLLALETDIRTTFLKRQHLVAIFFDIEKAYDRTWRYGILQDLFNCNLRGNLPIFIQNFLRLRQFRVKVGYQLSDPFIQEEGVPQEISNYPADNYIIYSDSLSVLQALSSLHRHSHPLAFSILDLHDRLVCKGFSILLCWVPSHVGISGNEIADIAAKNASAVLDNSTPLKDFKHYIKLALHSRWENRWNSQSMNKLHSIKPVVTPWPILTNRKADTIVTRLRVGHTRYTHRRLLMGEQAPMCTQCNCIMSVLHILCECPNFNSLRLRYFQSSAISLTDLLGKTPHVHLLPFLKSIGFYPLI</sequence>
<evidence type="ECO:0000259" key="1">
    <source>
        <dbReference type="Pfam" id="PF00078"/>
    </source>
</evidence>
<organism evidence="2 3">
    <name type="scientific">Araneus ventricosus</name>
    <name type="common">Orbweaver spider</name>
    <name type="synonym">Epeira ventricosa</name>
    <dbReference type="NCBI Taxonomy" id="182803"/>
    <lineage>
        <taxon>Eukaryota</taxon>
        <taxon>Metazoa</taxon>
        <taxon>Ecdysozoa</taxon>
        <taxon>Arthropoda</taxon>
        <taxon>Chelicerata</taxon>
        <taxon>Arachnida</taxon>
        <taxon>Araneae</taxon>
        <taxon>Araneomorphae</taxon>
        <taxon>Entelegynae</taxon>
        <taxon>Araneoidea</taxon>
        <taxon>Araneidae</taxon>
        <taxon>Araneus</taxon>
    </lineage>
</organism>
<reference evidence="2 3" key="1">
    <citation type="journal article" date="2019" name="Sci. Rep.">
        <title>Orb-weaving spider Araneus ventricosus genome elucidates the spidroin gene catalogue.</title>
        <authorList>
            <person name="Kono N."/>
            <person name="Nakamura H."/>
            <person name="Ohtoshi R."/>
            <person name="Moran D.A.P."/>
            <person name="Shinohara A."/>
            <person name="Yoshida Y."/>
            <person name="Fujiwara M."/>
            <person name="Mori M."/>
            <person name="Tomita M."/>
            <person name="Arakawa K."/>
        </authorList>
    </citation>
    <scope>NUCLEOTIDE SEQUENCE [LARGE SCALE GENOMIC DNA]</scope>
</reference>
<dbReference type="Gene3D" id="3.30.420.10">
    <property type="entry name" value="Ribonuclease H-like superfamily/Ribonuclease H"/>
    <property type="match status" value="1"/>
</dbReference>
<dbReference type="PANTHER" id="PTHR19446">
    <property type="entry name" value="REVERSE TRANSCRIPTASES"/>
    <property type="match status" value="1"/>
</dbReference>
<keyword evidence="2" id="KW-0695">RNA-directed DNA polymerase</keyword>
<comment type="caution">
    <text evidence="2">The sequence shown here is derived from an EMBL/GenBank/DDBJ whole genome shotgun (WGS) entry which is preliminary data.</text>
</comment>
<dbReference type="InterPro" id="IPR012337">
    <property type="entry name" value="RNaseH-like_sf"/>
</dbReference>
<dbReference type="CDD" id="cd09276">
    <property type="entry name" value="Rnase_HI_RT_non_LTR"/>
    <property type="match status" value="1"/>
</dbReference>
<name>A0A4Y2U973_ARAVE</name>
<dbReference type="GO" id="GO:0003676">
    <property type="term" value="F:nucleic acid binding"/>
    <property type="evidence" value="ECO:0007669"/>
    <property type="project" value="InterPro"/>
</dbReference>
<keyword evidence="2" id="KW-0548">Nucleotidyltransferase</keyword>
<dbReference type="AlphaFoldDB" id="A0A4Y2U973"/>
<protein>
    <submittedName>
        <fullName evidence="2">Putative RNA-directed DNA polymerase from transposon BS</fullName>
    </submittedName>
</protein>
<keyword evidence="3" id="KW-1185">Reference proteome</keyword>
<keyword evidence="2" id="KW-0808">Transferase</keyword>